<dbReference type="InterPro" id="IPR036236">
    <property type="entry name" value="Znf_C2H2_sf"/>
</dbReference>
<evidence type="ECO:0000256" key="2">
    <source>
        <dbReference type="SAM" id="MobiDB-lite"/>
    </source>
</evidence>
<dbReference type="PANTHER" id="PTHR46326">
    <property type="entry name" value="ZINC FINGER PROTEIN ZAT1-RELATED"/>
    <property type="match status" value="1"/>
</dbReference>
<dbReference type="InterPro" id="IPR013087">
    <property type="entry name" value="Znf_C2H2_type"/>
</dbReference>
<dbReference type="Gene3D" id="3.30.160.60">
    <property type="entry name" value="Classic Zinc Finger"/>
    <property type="match status" value="1"/>
</dbReference>
<dbReference type="OrthoDB" id="9411774at2759"/>
<evidence type="ECO:0000256" key="1">
    <source>
        <dbReference type="PROSITE-ProRule" id="PRU00042"/>
    </source>
</evidence>
<dbReference type="Pfam" id="PF13912">
    <property type="entry name" value="zf-C2H2_6"/>
    <property type="match status" value="3"/>
</dbReference>
<dbReference type="KEGG" id="gmx:100807121"/>
<dbReference type="SMART" id="SM00355">
    <property type="entry name" value="ZnF_C2H2"/>
    <property type="match status" value="3"/>
</dbReference>
<reference evidence="4" key="1">
    <citation type="submission" date="2013-04" db="EMBL/GenBank/DDBJ databases">
        <title>Sequence characteristics and expression analysis of C2H2 type zinc finger protein in Glycine max (L.) Merr.</title>
        <authorList>
            <person name="Hou S."/>
            <person name="Guo B."/>
            <person name="Sun Z."/>
            <person name="Han Y."/>
            <person name="Wang Y."/>
            <person name="Li H."/>
            <person name="Huang K."/>
            <person name="Wang L."/>
            <person name="Yang Y."/>
            <person name="Lu Y."/>
        </authorList>
    </citation>
    <scope>NUCLEOTIDE SEQUENCE</scope>
</reference>
<dbReference type="SUPFAM" id="SSF57667">
    <property type="entry name" value="beta-beta-alpha zinc fingers"/>
    <property type="match status" value="2"/>
</dbReference>
<gene>
    <name evidence="4" type="primary">ZFP5</name>
</gene>
<keyword evidence="1" id="KW-0479">Metal-binding</keyword>
<feature type="compositionally biased region" description="Basic and acidic residues" evidence="2">
    <location>
        <begin position="47"/>
        <end position="66"/>
    </location>
</feature>
<dbReference type="GeneID" id="100807121"/>
<evidence type="ECO:0000259" key="3">
    <source>
        <dbReference type="PROSITE" id="PS50157"/>
    </source>
</evidence>
<dbReference type="PROSITE" id="PS50157">
    <property type="entry name" value="ZINC_FINGER_C2H2_2"/>
    <property type="match status" value="2"/>
</dbReference>
<dbReference type="InterPro" id="IPR044303">
    <property type="entry name" value="ZAT1/4/9"/>
</dbReference>
<dbReference type="ExpressionAtlas" id="A0A059TAB3">
    <property type="expression patterns" value="baseline and differential"/>
</dbReference>
<proteinExistence type="evidence at transcript level"/>
<dbReference type="PANTHER" id="PTHR46326:SF8">
    <property type="entry name" value="C2H2-LIKE ZINC FINGER PROTEIN"/>
    <property type="match status" value="1"/>
</dbReference>
<dbReference type="PROSITE" id="PS00028">
    <property type="entry name" value="ZINC_FINGER_C2H2_1"/>
    <property type="match status" value="2"/>
</dbReference>
<feature type="domain" description="C2H2-type" evidence="3">
    <location>
        <begin position="4"/>
        <end position="31"/>
    </location>
</feature>
<organism evidence="4">
    <name type="scientific">Glycine max</name>
    <name type="common">Soybean</name>
    <name type="synonym">Glycine hispida</name>
    <dbReference type="NCBI Taxonomy" id="3847"/>
    <lineage>
        <taxon>Eukaryota</taxon>
        <taxon>Viridiplantae</taxon>
        <taxon>Streptophyta</taxon>
        <taxon>Embryophyta</taxon>
        <taxon>Tracheophyta</taxon>
        <taxon>Spermatophyta</taxon>
        <taxon>Magnoliopsida</taxon>
        <taxon>eudicotyledons</taxon>
        <taxon>Gunneridae</taxon>
        <taxon>Pentapetalae</taxon>
        <taxon>rosids</taxon>
        <taxon>fabids</taxon>
        <taxon>Fabales</taxon>
        <taxon>Fabaceae</taxon>
        <taxon>Papilionoideae</taxon>
        <taxon>50 kb inversion clade</taxon>
        <taxon>NPAAA clade</taxon>
        <taxon>indigoferoid/millettioid clade</taxon>
        <taxon>Phaseoleae</taxon>
        <taxon>Glycine</taxon>
        <taxon>Glycine subgen. Soja</taxon>
    </lineage>
</organism>
<dbReference type="GO" id="GO:0006355">
    <property type="term" value="P:regulation of DNA-templated transcription"/>
    <property type="evidence" value="ECO:0007669"/>
    <property type="project" value="InterPro"/>
</dbReference>
<dbReference type="GO" id="GO:0008270">
    <property type="term" value="F:zinc ion binding"/>
    <property type="evidence" value="ECO:0007669"/>
    <property type="project" value="UniProtKB-KW"/>
</dbReference>
<evidence type="ECO:0000313" key="4">
    <source>
        <dbReference type="EMBL" id="AHN52236.1"/>
    </source>
</evidence>
<dbReference type="AlphaFoldDB" id="A0A059TAB3"/>
<keyword evidence="1" id="KW-0863">Zinc-finger</keyword>
<feature type="domain" description="C2H2-type" evidence="3">
    <location>
        <begin position="202"/>
        <end position="224"/>
    </location>
</feature>
<name>A0A059TAB3_SOYBN</name>
<accession>A0A059TAB3</accession>
<feature type="region of interest" description="Disordered" evidence="2">
    <location>
        <begin position="40"/>
        <end position="111"/>
    </location>
</feature>
<sequence length="263" mass="29234">MDRHKCKLCSRSFSNGRALGGHMKAHLASLPLPLPPKLHSCFSSSDSKQEQSLRENPKKTLRILDPEDRESETESNKNPTRQRSKRNWKSTMPKLSLGHPEAEPLSSVSDTSPEEDLAMCLMMLSRDTWQEHKLANAGPPKTRCSSGSEIKLKNKVRSKHLCHACHKSFRSSRALGSHRTLCSPRQEAQNNSIISNNNIKVFECPFCYKLFGSGQALGGHKRSHLIPSSSSTVNHSVKLKQSFIDLNLPAPAEDDDLSVVSDA</sequence>
<protein>
    <submittedName>
        <fullName evidence="4">C2H2-type zinc finger protein 5</fullName>
    </submittedName>
</protein>
<keyword evidence="1" id="KW-0862">Zinc</keyword>
<dbReference type="EMBL" id="KC967126">
    <property type="protein sequence ID" value="AHN52236.1"/>
    <property type="molecule type" value="mRNA"/>
</dbReference>
<dbReference type="RefSeq" id="NP_001304590.2">
    <property type="nucleotide sequence ID" value="NM_001317661.2"/>
</dbReference>